<comment type="caution">
    <text evidence="1">The sequence shown here is derived from an EMBL/GenBank/DDBJ whole genome shotgun (WGS) entry which is preliminary data.</text>
</comment>
<organism evidence="1 2">
    <name type="scientific">Canavalia gladiata</name>
    <name type="common">Sword bean</name>
    <name type="synonym">Dolichos gladiatus</name>
    <dbReference type="NCBI Taxonomy" id="3824"/>
    <lineage>
        <taxon>Eukaryota</taxon>
        <taxon>Viridiplantae</taxon>
        <taxon>Streptophyta</taxon>
        <taxon>Embryophyta</taxon>
        <taxon>Tracheophyta</taxon>
        <taxon>Spermatophyta</taxon>
        <taxon>Magnoliopsida</taxon>
        <taxon>eudicotyledons</taxon>
        <taxon>Gunneridae</taxon>
        <taxon>Pentapetalae</taxon>
        <taxon>rosids</taxon>
        <taxon>fabids</taxon>
        <taxon>Fabales</taxon>
        <taxon>Fabaceae</taxon>
        <taxon>Papilionoideae</taxon>
        <taxon>50 kb inversion clade</taxon>
        <taxon>NPAAA clade</taxon>
        <taxon>indigoferoid/millettioid clade</taxon>
        <taxon>Phaseoleae</taxon>
        <taxon>Canavalia</taxon>
    </lineage>
</organism>
<sequence>MTLFNNWPFVCLPPSFLFFFSFGKKNVFFEVFYFISFRYTISYHHFARITLTSTLTHLHRSTPICPTFSSITTLHFMGHPSIQCIIASLCYLTKAKTCNLNFHLFPSFLFTLSFQNLAISTLPTTALLPNASPFAAGYGEGYTYLDIY</sequence>
<name>A0AAN9L6J3_CANGL</name>
<dbReference type="AlphaFoldDB" id="A0AAN9L6J3"/>
<keyword evidence="2" id="KW-1185">Reference proteome</keyword>
<reference evidence="1 2" key="1">
    <citation type="submission" date="2024-01" db="EMBL/GenBank/DDBJ databases">
        <title>The genomes of 5 underutilized Papilionoideae crops provide insights into root nodulation and disease resistanc.</title>
        <authorList>
            <person name="Jiang F."/>
        </authorList>
    </citation>
    <scope>NUCLEOTIDE SEQUENCE [LARGE SCALE GENOMIC DNA]</scope>
    <source>
        <strain evidence="1">LVBAO_FW01</strain>
        <tissue evidence="1">Leaves</tissue>
    </source>
</reference>
<protein>
    <submittedName>
        <fullName evidence="1">Uncharacterized protein</fullName>
    </submittedName>
</protein>
<proteinExistence type="predicted"/>
<dbReference type="Proteomes" id="UP001367508">
    <property type="component" value="Unassembled WGS sequence"/>
</dbReference>
<evidence type="ECO:0000313" key="1">
    <source>
        <dbReference type="EMBL" id="KAK7330370.1"/>
    </source>
</evidence>
<dbReference type="EMBL" id="JAYMYQ010000005">
    <property type="protein sequence ID" value="KAK7330370.1"/>
    <property type="molecule type" value="Genomic_DNA"/>
</dbReference>
<gene>
    <name evidence="1" type="ORF">VNO77_24563</name>
</gene>
<evidence type="ECO:0000313" key="2">
    <source>
        <dbReference type="Proteomes" id="UP001367508"/>
    </source>
</evidence>
<accession>A0AAN9L6J3</accession>